<name>A0A9P9YYM5_9MUSC</name>
<evidence type="ECO:0000313" key="1">
    <source>
        <dbReference type="EMBL" id="KAI8045496.1"/>
    </source>
</evidence>
<comment type="caution">
    <text evidence="1">The sequence shown here is derived from an EMBL/GenBank/DDBJ whole genome shotgun (WGS) entry which is preliminary data.</text>
</comment>
<feature type="non-terminal residue" evidence="1">
    <location>
        <position position="74"/>
    </location>
</feature>
<keyword evidence="2" id="KW-1185">Reference proteome</keyword>
<accession>A0A9P9YYM5</accession>
<dbReference type="AlphaFoldDB" id="A0A9P9YYM5"/>
<dbReference type="EMBL" id="JAMKOV010000001">
    <property type="protein sequence ID" value="KAI8045496.1"/>
    <property type="molecule type" value="Genomic_DNA"/>
</dbReference>
<reference evidence="1" key="1">
    <citation type="journal article" date="2023" name="Genome Biol. Evol.">
        <title>Long-read-based Genome Assembly of Drosophila gunungcola Reveals Fewer Chemosensory Genes in Flower-breeding Species.</title>
        <authorList>
            <person name="Negi A."/>
            <person name="Liao B.Y."/>
            <person name="Yeh S.D."/>
        </authorList>
    </citation>
    <scope>NUCLEOTIDE SEQUENCE</scope>
    <source>
        <strain evidence="1">Sukarami</strain>
    </source>
</reference>
<evidence type="ECO:0000313" key="2">
    <source>
        <dbReference type="Proteomes" id="UP001059596"/>
    </source>
</evidence>
<gene>
    <name evidence="1" type="ORF">M5D96_001678</name>
</gene>
<sequence length="74" mass="8752">MLNKWPEWQKEEEDFSTPPPLYYQLLQHPRQQHHSTAATITIVLQKQVSALHSLVWFPSLGKLRVWSTVLNQIM</sequence>
<protein>
    <submittedName>
        <fullName evidence="1">Uncharacterized protein</fullName>
    </submittedName>
</protein>
<proteinExistence type="predicted"/>
<dbReference type="Proteomes" id="UP001059596">
    <property type="component" value="Chromosome 3R"/>
</dbReference>
<organism evidence="1 2">
    <name type="scientific">Drosophila gunungcola</name>
    <name type="common">fruit fly</name>
    <dbReference type="NCBI Taxonomy" id="103775"/>
    <lineage>
        <taxon>Eukaryota</taxon>
        <taxon>Metazoa</taxon>
        <taxon>Ecdysozoa</taxon>
        <taxon>Arthropoda</taxon>
        <taxon>Hexapoda</taxon>
        <taxon>Insecta</taxon>
        <taxon>Pterygota</taxon>
        <taxon>Neoptera</taxon>
        <taxon>Endopterygota</taxon>
        <taxon>Diptera</taxon>
        <taxon>Brachycera</taxon>
        <taxon>Muscomorpha</taxon>
        <taxon>Ephydroidea</taxon>
        <taxon>Drosophilidae</taxon>
        <taxon>Drosophila</taxon>
        <taxon>Sophophora</taxon>
    </lineage>
</organism>